<dbReference type="EMBL" id="JABRWJ010000047">
    <property type="protein sequence ID" value="NRF72489.1"/>
    <property type="molecule type" value="Genomic_DNA"/>
</dbReference>
<name>A0ABX2EVN8_9BURK</name>
<dbReference type="Proteomes" id="UP000737171">
    <property type="component" value="Unassembled WGS sequence"/>
</dbReference>
<evidence type="ECO:0000313" key="2">
    <source>
        <dbReference type="Proteomes" id="UP000737171"/>
    </source>
</evidence>
<gene>
    <name evidence="1" type="ORF">HLB44_36645</name>
</gene>
<organism evidence="1 2">
    <name type="scientific">Pseudaquabacterium terrae</name>
    <dbReference type="NCBI Taxonomy" id="2732868"/>
    <lineage>
        <taxon>Bacteria</taxon>
        <taxon>Pseudomonadati</taxon>
        <taxon>Pseudomonadota</taxon>
        <taxon>Betaproteobacteria</taxon>
        <taxon>Burkholderiales</taxon>
        <taxon>Sphaerotilaceae</taxon>
        <taxon>Pseudaquabacterium</taxon>
    </lineage>
</organism>
<evidence type="ECO:0000313" key="1">
    <source>
        <dbReference type="EMBL" id="NRF72489.1"/>
    </source>
</evidence>
<protein>
    <submittedName>
        <fullName evidence="1">Uncharacterized protein</fullName>
    </submittedName>
</protein>
<proteinExistence type="predicted"/>
<accession>A0ABX2EVN8</accession>
<comment type="caution">
    <text evidence="1">The sequence shown here is derived from an EMBL/GenBank/DDBJ whole genome shotgun (WGS) entry which is preliminary data.</text>
</comment>
<sequence length="115" mass="12271">MIFVAETEERTLLVFPSEAAAVAACEGLDVEAGVWRFWSEDGAPLEPIFTAPNKPGLFTVGNGTYHLLPVDELHHARLEEAVEGIVNFACDPPLHNAVGVKAHLSAVRAGSTPLP</sequence>
<reference evidence="1 2" key="1">
    <citation type="submission" date="2020-05" db="EMBL/GenBank/DDBJ databases">
        <title>Aquincola sp. isolate from soil.</title>
        <authorList>
            <person name="Han J."/>
            <person name="Kim D.-U."/>
        </authorList>
    </citation>
    <scope>NUCLEOTIDE SEQUENCE [LARGE SCALE GENOMIC DNA]</scope>
    <source>
        <strain evidence="1 2">S2</strain>
    </source>
</reference>
<keyword evidence="2" id="KW-1185">Reference proteome</keyword>
<dbReference type="RefSeq" id="WP_173135792.1">
    <property type="nucleotide sequence ID" value="NZ_JABRWJ010000047.1"/>
</dbReference>